<dbReference type="PANTHER" id="PTHR13493:SF3">
    <property type="entry name" value="RRNA N6-ADENOSINE-METHYLTRANSFERASE ZCCHC4"/>
    <property type="match status" value="1"/>
</dbReference>
<organism evidence="1 2">
    <name type="scientific">Dreissena polymorpha</name>
    <name type="common">Zebra mussel</name>
    <name type="synonym">Mytilus polymorpha</name>
    <dbReference type="NCBI Taxonomy" id="45954"/>
    <lineage>
        <taxon>Eukaryota</taxon>
        <taxon>Metazoa</taxon>
        <taxon>Spiralia</taxon>
        <taxon>Lophotrochozoa</taxon>
        <taxon>Mollusca</taxon>
        <taxon>Bivalvia</taxon>
        <taxon>Autobranchia</taxon>
        <taxon>Heteroconchia</taxon>
        <taxon>Euheterodonta</taxon>
        <taxon>Imparidentia</taxon>
        <taxon>Neoheterodontei</taxon>
        <taxon>Myida</taxon>
        <taxon>Dreissenoidea</taxon>
        <taxon>Dreissenidae</taxon>
        <taxon>Dreissena</taxon>
    </lineage>
</organism>
<dbReference type="EMBL" id="JAIWYP010000004">
    <property type="protein sequence ID" value="KAH3839328.1"/>
    <property type="molecule type" value="Genomic_DNA"/>
</dbReference>
<dbReference type="GO" id="GO:0008988">
    <property type="term" value="F:rRNA (adenine-N6-)-methyltransferase activity"/>
    <property type="evidence" value="ECO:0007669"/>
    <property type="project" value="InterPro"/>
</dbReference>
<reference evidence="1" key="1">
    <citation type="journal article" date="2019" name="bioRxiv">
        <title>The Genome of the Zebra Mussel, Dreissena polymorpha: A Resource for Invasive Species Research.</title>
        <authorList>
            <person name="McCartney M.A."/>
            <person name="Auch B."/>
            <person name="Kono T."/>
            <person name="Mallez S."/>
            <person name="Zhang Y."/>
            <person name="Obille A."/>
            <person name="Becker A."/>
            <person name="Abrahante J.E."/>
            <person name="Garbe J."/>
            <person name="Badalamenti J.P."/>
            <person name="Herman A."/>
            <person name="Mangelson H."/>
            <person name="Liachko I."/>
            <person name="Sullivan S."/>
            <person name="Sone E.D."/>
            <person name="Koren S."/>
            <person name="Silverstein K.A.T."/>
            <person name="Beckman K.B."/>
            <person name="Gohl D.M."/>
        </authorList>
    </citation>
    <scope>NUCLEOTIDE SEQUENCE</scope>
    <source>
        <strain evidence="1">Duluth1</strain>
        <tissue evidence="1">Whole animal</tissue>
    </source>
</reference>
<proteinExistence type="predicted"/>
<keyword evidence="2" id="KW-1185">Reference proteome</keyword>
<dbReference type="GO" id="GO:0005730">
    <property type="term" value="C:nucleolus"/>
    <property type="evidence" value="ECO:0007669"/>
    <property type="project" value="TreeGrafter"/>
</dbReference>
<accession>A0A9D4KGY9</accession>
<dbReference type="Proteomes" id="UP000828390">
    <property type="component" value="Unassembled WGS sequence"/>
</dbReference>
<sequence length="63" mass="7334">MMNHHFFEAKRDRVTYEEFISRTGNKKVAMVIDPPFGIMVEALNATLCKIQHEWKGHTDEGDL</sequence>
<evidence type="ECO:0000313" key="2">
    <source>
        <dbReference type="Proteomes" id="UP000828390"/>
    </source>
</evidence>
<reference evidence="1" key="2">
    <citation type="submission" date="2020-11" db="EMBL/GenBank/DDBJ databases">
        <authorList>
            <person name="McCartney M.A."/>
            <person name="Auch B."/>
            <person name="Kono T."/>
            <person name="Mallez S."/>
            <person name="Becker A."/>
            <person name="Gohl D.M."/>
            <person name="Silverstein K.A.T."/>
            <person name="Koren S."/>
            <person name="Bechman K.B."/>
            <person name="Herman A."/>
            <person name="Abrahante J.E."/>
            <person name="Garbe J."/>
        </authorList>
    </citation>
    <scope>NUCLEOTIDE SEQUENCE</scope>
    <source>
        <strain evidence="1">Duluth1</strain>
        <tissue evidence="1">Whole animal</tissue>
    </source>
</reference>
<dbReference type="PANTHER" id="PTHR13493">
    <property type="entry name" value="ZINC FINGER CCHC DOMAIN-CONTAINING"/>
    <property type="match status" value="1"/>
</dbReference>
<dbReference type="AlphaFoldDB" id="A0A9D4KGY9"/>
<name>A0A9D4KGY9_DREPO</name>
<gene>
    <name evidence="1" type="ORF">DPMN_112756</name>
</gene>
<comment type="caution">
    <text evidence="1">The sequence shown here is derived from an EMBL/GenBank/DDBJ whole genome shotgun (WGS) entry which is preliminary data.</text>
</comment>
<dbReference type="GO" id="GO:0005737">
    <property type="term" value="C:cytoplasm"/>
    <property type="evidence" value="ECO:0007669"/>
    <property type="project" value="TreeGrafter"/>
</dbReference>
<evidence type="ECO:0000313" key="1">
    <source>
        <dbReference type="EMBL" id="KAH3839328.1"/>
    </source>
</evidence>
<dbReference type="InterPro" id="IPR039846">
    <property type="entry name" value="ZCCHC4"/>
</dbReference>
<protein>
    <submittedName>
        <fullName evidence="1">Uncharacterized protein</fullName>
    </submittedName>
</protein>